<keyword evidence="8 11" id="KW-0472">Membrane</keyword>
<feature type="transmembrane region" description="Helical" evidence="11">
    <location>
        <begin position="753"/>
        <end position="777"/>
    </location>
</feature>
<evidence type="ECO:0000256" key="5">
    <source>
        <dbReference type="ARBA" id="ARBA00022837"/>
    </source>
</evidence>
<dbReference type="InterPro" id="IPR057244">
    <property type="entry name" value="GAIN_B"/>
</dbReference>
<evidence type="ECO:0000313" key="15">
    <source>
        <dbReference type="Proteomes" id="UP000827986"/>
    </source>
</evidence>
<dbReference type="InterPro" id="IPR017983">
    <property type="entry name" value="GPCR_2_secretin-like_CS"/>
</dbReference>
<feature type="transmembrane region" description="Helical" evidence="11">
    <location>
        <begin position="690"/>
        <end position="709"/>
    </location>
</feature>
<feature type="transmembrane region" description="Helical" evidence="11">
    <location>
        <begin position="635"/>
        <end position="655"/>
    </location>
</feature>
<evidence type="ECO:0000256" key="2">
    <source>
        <dbReference type="ARBA" id="ARBA00022692"/>
    </source>
</evidence>
<keyword evidence="5" id="KW-0106">Calcium</keyword>
<evidence type="ECO:0000256" key="10">
    <source>
        <dbReference type="ARBA" id="ARBA00023180"/>
    </source>
</evidence>
<feature type="non-terminal residue" evidence="14">
    <location>
        <position position="1"/>
    </location>
</feature>
<dbReference type="AlphaFoldDB" id="A0A9D3X604"/>
<dbReference type="SMART" id="SM00303">
    <property type="entry name" value="GPS"/>
    <property type="match status" value="1"/>
</dbReference>
<keyword evidence="6" id="KW-0130">Cell adhesion</keyword>
<evidence type="ECO:0000256" key="6">
    <source>
        <dbReference type="ARBA" id="ARBA00022889"/>
    </source>
</evidence>
<evidence type="ECO:0000259" key="13">
    <source>
        <dbReference type="PROSITE" id="PS50261"/>
    </source>
</evidence>
<dbReference type="Pfam" id="PF00002">
    <property type="entry name" value="7tm_2"/>
    <property type="match status" value="4"/>
</dbReference>
<dbReference type="PANTHER" id="PTHR12011">
    <property type="entry name" value="ADHESION G-PROTEIN COUPLED RECEPTOR"/>
    <property type="match status" value="1"/>
</dbReference>
<dbReference type="GO" id="GO:0007166">
    <property type="term" value="P:cell surface receptor signaling pathway"/>
    <property type="evidence" value="ECO:0007669"/>
    <property type="project" value="InterPro"/>
</dbReference>
<evidence type="ECO:0000259" key="12">
    <source>
        <dbReference type="PROSITE" id="PS50221"/>
    </source>
</evidence>
<dbReference type="Proteomes" id="UP000827986">
    <property type="component" value="Unassembled WGS sequence"/>
</dbReference>
<feature type="domain" description="G-protein coupled receptors family 2 profile 2" evidence="13">
    <location>
        <begin position="684"/>
        <end position="819"/>
    </location>
</feature>
<dbReference type="EMBL" id="JAHDVG010000475">
    <property type="protein sequence ID" value="KAH1175974.1"/>
    <property type="molecule type" value="Genomic_DNA"/>
</dbReference>
<gene>
    <name evidence="14" type="ORF">KIL84_020708</name>
</gene>
<protein>
    <submittedName>
        <fullName evidence="14">Uncharacterized protein</fullName>
    </submittedName>
</protein>
<dbReference type="PROSITE" id="PS00650">
    <property type="entry name" value="G_PROTEIN_RECEP_F2_2"/>
    <property type="match status" value="1"/>
</dbReference>
<feature type="transmembrane region" description="Helical" evidence="11">
    <location>
        <begin position="789"/>
        <end position="809"/>
    </location>
</feature>
<dbReference type="PROSITE" id="PS50221">
    <property type="entry name" value="GAIN_B"/>
    <property type="match status" value="1"/>
</dbReference>
<evidence type="ECO:0000256" key="7">
    <source>
        <dbReference type="ARBA" id="ARBA00022989"/>
    </source>
</evidence>
<feature type="transmembrane region" description="Helical" evidence="11">
    <location>
        <begin position="550"/>
        <end position="569"/>
    </location>
</feature>
<organism evidence="14 15">
    <name type="scientific">Mauremys mutica</name>
    <name type="common">yellowpond turtle</name>
    <dbReference type="NCBI Taxonomy" id="74926"/>
    <lineage>
        <taxon>Eukaryota</taxon>
        <taxon>Metazoa</taxon>
        <taxon>Chordata</taxon>
        <taxon>Craniata</taxon>
        <taxon>Vertebrata</taxon>
        <taxon>Euteleostomi</taxon>
        <taxon>Archelosauria</taxon>
        <taxon>Testudinata</taxon>
        <taxon>Testudines</taxon>
        <taxon>Cryptodira</taxon>
        <taxon>Durocryptodira</taxon>
        <taxon>Testudinoidea</taxon>
        <taxon>Geoemydidae</taxon>
        <taxon>Geoemydinae</taxon>
        <taxon>Mauremys</taxon>
    </lineage>
</organism>
<dbReference type="PRINTS" id="PR01278">
    <property type="entry name" value="CD97PROTEIN"/>
</dbReference>
<dbReference type="Pfam" id="PF01825">
    <property type="entry name" value="GPS"/>
    <property type="match status" value="1"/>
</dbReference>
<comment type="subcellular location">
    <subcellularLocation>
        <location evidence="1">Membrane</location>
        <topology evidence="1">Multi-pass membrane protein</topology>
    </subcellularLocation>
</comment>
<feature type="transmembrane region" description="Helical" evidence="11">
    <location>
        <begin position="721"/>
        <end position="741"/>
    </location>
</feature>
<comment type="caution">
    <text evidence="14">The sequence shown here is derived from an EMBL/GenBank/DDBJ whole genome shotgun (WGS) entry which is preliminary data.</text>
</comment>
<keyword evidence="9" id="KW-1015">Disulfide bond</keyword>
<dbReference type="InterPro" id="IPR017981">
    <property type="entry name" value="GPCR_2-like_7TM"/>
</dbReference>
<dbReference type="InterPro" id="IPR046338">
    <property type="entry name" value="GAIN_dom_sf"/>
</dbReference>
<evidence type="ECO:0000256" key="1">
    <source>
        <dbReference type="ARBA" id="ARBA00004141"/>
    </source>
</evidence>
<feature type="transmembrane region" description="Helical" evidence="11">
    <location>
        <begin position="320"/>
        <end position="340"/>
    </location>
</feature>
<reference evidence="14" key="1">
    <citation type="submission" date="2021-09" db="EMBL/GenBank/DDBJ databases">
        <title>The genome of Mauremys mutica provides insights into the evolution of semi-aquatic lifestyle.</title>
        <authorList>
            <person name="Gong S."/>
            <person name="Gao Y."/>
        </authorList>
    </citation>
    <scope>NUCLEOTIDE SEQUENCE</scope>
    <source>
        <strain evidence="14">MM-2020</strain>
        <tissue evidence="14">Muscle</tissue>
    </source>
</reference>
<dbReference type="PANTHER" id="PTHR12011:SF348">
    <property type="entry name" value="ADHESION G PROTEIN-COUPLED RECEPTOR E5"/>
    <property type="match status" value="1"/>
</dbReference>
<feature type="domain" description="GAIN-B" evidence="12">
    <location>
        <begin position="97"/>
        <end position="279"/>
    </location>
</feature>
<dbReference type="InterPro" id="IPR003056">
    <property type="entry name" value="GPCR_2_ADGRE2_ADGRE5"/>
</dbReference>
<evidence type="ECO:0000256" key="9">
    <source>
        <dbReference type="ARBA" id="ARBA00023157"/>
    </source>
</evidence>
<dbReference type="PRINTS" id="PR00249">
    <property type="entry name" value="GPCRSECRETIN"/>
</dbReference>
<evidence type="ECO:0000256" key="3">
    <source>
        <dbReference type="ARBA" id="ARBA00022729"/>
    </source>
</evidence>
<feature type="transmembrane region" description="Helical" evidence="11">
    <location>
        <begin position="605"/>
        <end position="628"/>
    </location>
</feature>
<evidence type="ECO:0000313" key="14">
    <source>
        <dbReference type="EMBL" id="KAH1175974.1"/>
    </source>
</evidence>
<dbReference type="PROSITE" id="PS50261">
    <property type="entry name" value="G_PROTEIN_RECEP_F2_4"/>
    <property type="match status" value="2"/>
</dbReference>
<proteinExistence type="predicted"/>
<feature type="non-terminal residue" evidence="14">
    <location>
        <position position="1039"/>
    </location>
</feature>
<dbReference type="Gene3D" id="2.60.220.50">
    <property type="match status" value="1"/>
</dbReference>
<feature type="transmembrane region" description="Helical" evidence="11">
    <location>
        <begin position="521"/>
        <end position="544"/>
    </location>
</feature>
<accession>A0A9D3X604</accession>
<keyword evidence="15" id="KW-1185">Reference proteome</keyword>
<keyword evidence="3" id="KW-0732">Signal</keyword>
<keyword evidence="7 11" id="KW-1133">Transmembrane helix</keyword>
<dbReference type="GO" id="GO:0007189">
    <property type="term" value="P:adenylate cyclase-activating G protein-coupled receptor signaling pathway"/>
    <property type="evidence" value="ECO:0007669"/>
    <property type="project" value="TreeGrafter"/>
</dbReference>
<dbReference type="GO" id="GO:0005886">
    <property type="term" value="C:plasma membrane"/>
    <property type="evidence" value="ECO:0007669"/>
    <property type="project" value="TreeGrafter"/>
</dbReference>
<sequence length="1039" mass="113627">LPCPLLLADDNSAGAKNILSSFLAQVGSLCQVTLEELKQMNSQNAKEKLQGFLEILEKQINLVGQQSESVEWRHRIATELMALVEKLLRTLALTVRDRISITSPNGTELGLAFRQAGNQSQETVTLQQSKTQMELKWAGAPGQKNEGFMLVGLLTYQGMSPILDGAGRVEAPEWDKIGRTGKWAQELGRPSYRVLSPVVSAFISDPNPQALGLSVSIRFSHPVPEKKTDLRLLCAYWEPGSRRWATDGCTLQKLNATITRCQCNHLTSFAVLMAFYELEDWTLDVITKVGLVISLLCLLLAIVTFLFCRALKGPRTTIHLHLCLALFIAYTVFLTGTSSTGNKVVCGVVAGLLHYFFLAAFCWMCLEGAELYLLVVQVFTPHGLRRRYMFLLGYGVPALIVGVSAATYSEGYGTARHCPSPNPPLPCPRQVNAVIFVVTVWKLSLKFADINPDMSQLKKLSKGQGRLMGRQPHTALLLERSSLRPADSVTSQAGKLICPLLLDDDSSAGAKDWTLDVITKVGLVISLLCLLLAIVTFLFCRALKGPRTTIHLHLCLALFIAYTVFLTGTSSTGNKVNAVIFVVTVWKLSLKFADINPNMSQLKKLRVLTITAIAQLCVLGTTWIFGMFQFSQRSLVASYIFTILNSLQGLFIFLLHCLLKKQAKLTCPPLLDDDNSAEAKDWTLDVITKVGLVISLLCLLLAIVTFLFCRALKGPRTTIHLHLCLALFIAYTVFLTGTSSTGNKVVCGVVAGLLHYFFLAAFCWMCLEGAELYLLVVQVFTPHGLRRRYMFLLGYGVPALIVGVSAATYSQGYGTARHCPPPNPPLPCPRQVNAVIFVVTVWKLSLKFADINPDMSQLKKLRFRPQPSWAGPPTPHGAGPGSGALPSGCSSVHAARWTPSPRSMDPARCLLPLGLCIALCLWGTVAQTPGVQGTTGDCNNHLLCPANATCVNSTHCTCLDGYQPTGNHFFTDPTETCDELQVTSINSSAEFKGIKETCRNFSLQGKWSSRSSSFCSFFNSTLEILMSTFGDGSTALSLE</sequence>
<evidence type="ECO:0000256" key="4">
    <source>
        <dbReference type="ARBA" id="ARBA00022737"/>
    </source>
</evidence>
<dbReference type="Gene3D" id="2.10.25.10">
    <property type="entry name" value="Laminin"/>
    <property type="match status" value="1"/>
</dbReference>
<feature type="domain" description="G-protein coupled receptors family 2 profile 2" evidence="13">
    <location>
        <begin position="283"/>
        <end position="660"/>
    </location>
</feature>
<name>A0A9D3X604_9SAUR</name>
<evidence type="ECO:0000256" key="11">
    <source>
        <dbReference type="SAM" id="Phobius"/>
    </source>
</evidence>
<dbReference type="GO" id="GO:0004930">
    <property type="term" value="F:G protein-coupled receptor activity"/>
    <property type="evidence" value="ECO:0007669"/>
    <property type="project" value="InterPro"/>
</dbReference>
<feature type="transmembrane region" description="Helical" evidence="11">
    <location>
        <begin position="352"/>
        <end position="376"/>
    </location>
</feature>
<dbReference type="InterPro" id="IPR000203">
    <property type="entry name" value="GPS"/>
</dbReference>
<feature type="transmembrane region" description="Helical" evidence="11">
    <location>
        <begin position="289"/>
        <end position="308"/>
    </location>
</feature>
<keyword evidence="10" id="KW-0325">Glycoprotein</keyword>
<dbReference type="Gene3D" id="1.20.1070.10">
    <property type="entry name" value="Rhodopsin 7-helix transmembrane proteins"/>
    <property type="match status" value="4"/>
</dbReference>
<keyword evidence="2 11" id="KW-0812">Transmembrane</keyword>
<evidence type="ECO:0000256" key="8">
    <source>
        <dbReference type="ARBA" id="ARBA00023136"/>
    </source>
</evidence>
<keyword evidence="4" id="KW-0677">Repeat</keyword>
<feature type="transmembrane region" description="Helical" evidence="11">
    <location>
        <begin position="388"/>
        <end position="409"/>
    </location>
</feature>
<dbReference type="InterPro" id="IPR000832">
    <property type="entry name" value="GPCR_2_secretin-like"/>
</dbReference>
<dbReference type="GO" id="GO:0007155">
    <property type="term" value="P:cell adhesion"/>
    <property type="evidence" value="ECO:0007669"/>
    <property type="project" value="UniProtKB-KW"/>
</dbReference>